<evidence type="ECO:0000313" key="1">
    <source>
        <dbReference type="EMBL" id="THH36918.1"/>
    </source>
</evidence>
<name>A0A4S4NFJ7_9RHOB</name>
<accession>A0A4S4NFJ7</accession>
<keyword evidence="2" id="KW-1185">Reference proteome</keyword>
<evidence type="ECO:0008006" key="3">
    <source>
        <dbReference type="Google" id="ProtNLM"/>
    </source>
</evidence>
<dbReference type="RefSeq" id="WP_136462516.1">
    <property type="nucleotide sequence ID" value="NZ_SRKY01000002.1"/>
</dbReference>
<evidence type="ECO:0000313" key="2">
    <source>
        <dbReference type="Proteomes" id="UP000306602"/>
    </source>
</evidence>
<dbReference type="OrthoDB" id="54411at2"/>
<dbReference type="EMBL" id="SRKY01000002">
    <property type="protein sequence ID" value="THH36918.1"/>
    <property type="molecule type" value="Genomic_DNA"/>
</dbReference>
<comment type="caution">
    <text evidence="1">The sequence shown here is derived from an EMBL/GenBank/DDBJ whole genome shotgun (WGS) entry which is preliminary data.</text>
</comment>
<reference evidence="1 2" key="1">
    <citation type="submission" date="2019-04" db="EMBL/GenBank/DDBJ databases">
        <title>Shimia ponticola sp. nov., isolated from seawater.</title>
        <authorList>
            <person name="Kim Y.-O."/>
            <person name="Yoon J.-H."/>
        </authorList>
    </citation>
    <scope>NUCLEOTIDE SEQUENCE [LARGE SCALE GENOMIC DNA]</scope>
    <source>
        <strain evidence="1 2">MYP11</strain>
    </source>
</reference>
<organism evidence="1 2">
    <name type="scientific">Aliishimia ponticola</name>
    <dbReference type="NCBI Taxonomy" id="2499833"/>
    <lineage>
        <taxon>Bacteria</taxon>
        <taxon>Pseudomonadati</taxon>
        <taxon>Pseudomonadota</taxon>
        <taxon>Alphaproteobacteria</taxon>
        <taxon>Rhodobacterales</taxon>
        <taxon>Paracoccaceae</taxon>
        <taxon>Aliishimia</taxon>
    </lineage>
</organism>
<dbReference type="Proteomes" id="UP000306602">
    <property type="component" value="Unassembled WGS sequence"/>
</dbReference>
<proteinExistence type="predicted"/>
<protein>
    <recommendedName>
        <fullName evidence="3">Adenylate cyclase</fullName>
    </recommendedName>
</protein>
<dbReference type="AlphaFoldDB" id="A0A4S4NFJ7"/>
<gene>
    <name evidence="1" type="ORF">E4Z66_08225</name>
</gene>
<sequence>MSVPSGDIVRTHLARIADSRQFRNAPRLSRFLIYVVEQSLAGNSDRLKGYSIGLEVFDKEPNFDPQTDTIVRVQARALRQKLEEYYLQDGASDLLRIVIPKGRYEPVFYAVSQQPDPAQAASQPMDAEELPQAKPSDRPSIAVLPFECIGLGADCASMGLALTEGLISELSRFRGLSVMSRATTENAKLVGLSIRQIYQRFRPDFVLQGGYRIRNARIEAHVQIIDAAADKVLTTERFDIRSDTNKMYDVQDELVARIAARFGVEHGPIGRYAQRQLGAPASVKWHSYAWLSRYYERGAQLDQTGRDEVTGGLE</sequence>